<evidence type="ECO:0000256" key="2">
    <source>
        <dbReference type="ARBA" id="ARBA00022448"/>
    </source>
</evidence>
<dbReference type="GO" id="GO:0055085">
    <property type="term" value="P:transmembrane transport"/>
    <property type="evidence" value="ECO:0007669"/>
    <property type="project" value="InterPro"/>
</dbReference>
<dbReference type="InterPro" id="IPR014710">
    <property type="entry name" value="RmlC-like_jellyroll"/>
</dbReference>
<dbReference type="Pfam" id="PF00027">
    <property type="entry name" value="cNMP_binding"/>
    <property type="match status" value="2"/>
</dbReference>
<dbReference type="InterPro" id="IPR018488">
    <property type="entry name" value="cNMP-bd_CS"/>
</dbReference>
<dbReference type="InterPro" id="IPR002067">
    <property type="entry name" value="MCP"/>
</dbReference>
<feature type="repeat" description="Solcar" evidence="6">
    <location>
        <begin position="849"/>
        <end position="938"/>
    </location>
</feature>
<dbReference type="PROSITE" id="PS50920">
    <property type="entry name" value="SOLCAR"/>
    <property type="match status" value="2"/>
</dbReference>
<proteinExistence type="predicted"/>
<dbReference type="PANTHER" id="PTHR11635">
    <property type="entry name" value="CAMP-DEPENDENT PROTEIN KINASE REGULATORY CHAIN"/>
    <property type="match status" value="1"/>
</dbReference>
<reference evidence="9 10" key="1">
    <citation type="journal article" date="2014" name="Genome Biol. Evol.">
        <title>The secreted proteins of Achlya hypogyna and Thraustotheca clavata identify the ancestral oomycete secretome and reveal gene acquisitions by horizontal gene transfer.</title>
        <authorList>
            <person name="Misner I."/>
            <person name="Blouin N."/>
            <person name="Leonard G."/>
            <person name="Richards T.A."/>
            <person name="Lane C.E."/>
        </authorList>
    </citation>
    <scope>NUCLEOTIDE SEQUENCE [LARGE SCALE GENOMIC DNA]</scope>
    <source>
        <strain evidence="9 10">ATCC 34112</strain>
    </source>
</reference>
<dbReference type="GO" id="GO:0005952">
    <property type="term" value="C:cAMP-dependent protein kinase complex"/>
    <property type="evidence" value="ECO:0007669"/>
    <property type="project" value="InterPro"/>
</dbReference>
<keyword evidence="4" id="KW-0677">Repeat</keyword>
<sequence length="996" mass="112352">MAVEDESLSEDQLRQLLEKLDLDTGDVVLFDRKCNLMSAYGMILCHGAKFFGQTRWDHNGVIYKTDKGANNRDYQVLRTIGELMFMEAALSGVKLRPLIDRIRHSRSFEVRIQKLEVERTPEFRKRAAEFIDSILNVPYEKRVYVIFNAQTIVPARIEREKLYHEMVQCSRQIEQIEEDLRRRAGLTSFEMNSLRTELNLLREKHSALVEALDHTERSIFENPSSRTTPQSVFCSQLVAAFYQHLGLLLPYPAANSYVPKHFSATNDYMKLQNAAWLPQISLREDVQGTLARLADQAQIHRPPPEALKTIINALKRHSLFHTFSESELRSIAAKFRRQTYAKGQVVFYQGNEGDYFHVIDSGECDVYVDYAMFRHQPPSQASGGVNLRRNVSRTFHPSTASKEQILVATNGPGNAFGDSALMYNTPRRATVKAKNDVITYALDKESFTSIIAGHPIAQKSLSERKFLLETISNHPLFADLNDQAQAAAVRQCFSLNFPKGTTIIKQGDCGDYVYLIEKGACALTRHKPGSEESHLDRIIGPGDSFGEAALLYNSRRGASVQALDDCKVWCMDRAALLTISQSGSTALFSVFNKAASVHTKDISLLTKDDFYSLFGNGKNQELDTAAAVLFPKDSDVINFSQFANFHMCLEAYSAPKSNPLLAQALFRKASKEDKQWNIRVFNKQDVKYTDCVDMCRNWVEKPNSVNKDTSQLLEELHNDLRTVEQLWKTTSFETAVRTKPNLTSGIPADGPVPFRTESRIGYVSAAILAGIAARSFTAPLERIKLFRQVQLYPSSLNIWQSWLRMAKTSGWQSLFAGNFVHCAKILPTFPLKLAFCDIYRHQFEHLGFKSEVRNIFAGGCAGVTVNTIVYPIDVIRGRMAMQQAMQPMKTYNSPYDCLRTMIAKEGIRSLYRGYTISTIGSFPYIGLNYALYEFFRPAMLLGGDDGFGTDHPSVPAQIGCAVVASLGAQLSTFPYDVIRRKLQMQNNWLPGHTFPE</sequence>
<dbReference type="OrthoDB" id="270584at2759"/>
<keyword evidence="5 6" id="KW-0472">Membrane</keyword>
<keyword evidence="3 6" id="KW-0812">Transmembrane</keyword>
<accession>A0A1W0A7B9</accession>
<organism evidence="9 10">
    <name type="scientific">Thraustotheca clavata</name>
    <dbReference type="NCBI Taxonomy" id="74557"/>
    <lineage>
        <taxon>Eukaryota</taxon>
        <taxon>Sar</taxon>
        <taxon>Stramenopiles</taxon>
        <taxon>Oomycota</taxon>
        <taxon>Saprolegniomycetes</taxon>
        <taxon>Saprolegniales</taxon>
        <taxon>Achlyaceae</taxon>
        <taxon>Thraustotheca</taxon>
    </lineage>
</organism>
<evidence type="ECO:0000256" key="7">
    <source>
        <dbReference type="SAM" id="Coils"/>
    </source>
</evidence>
<dbReference type="InterPro" id="IPR023395">
    <property type="entry name" value="MCP_dom_sf"/>
</dbReference>
<feature type="domain" description="Cyclic nucleotide-binding" evidence="8">
    <location>
        <begin position="319"/>
        <end position="451"/>
    </location>
</feature>
<dbReference type="PANTHER" id="PTHR11635:SF152">
    <property type="entry name" value="CAMP-DEPENDENT PROTEIN KINASE TYPE I REGULATORY SUBUNIT-RELATED"/>
    <property type="match status" value="1"/>
</dbReference>
<dbReference type="GO" id="GO:0016020">
    <property type="term" value="C:membrane"/>
    <property type="evidence" value="ECO:0007669"/>
    <property type="project" value="UniProtKB-SubCell"/>
</dbReference>
<comment type="subcellular location">
    <subcellularLocation>
        <location evidence="1">Membrane</location>
        <topology evidence="1">Multi-pass membrane protein</topology>
    </subcellularLocation>
</comment>
<dbReference type="GO" id="GO:0005829">
    <property type="term" value="C:cytosol"/>
    <property type="evidence" value="ECO:0007669"/>
    <property type="project" value="TreeGrafter"/>
</dbReference>
<dbReference type="SUPFAM" id="SSF54001">
    <property type="entry name" value="Cysteine proteinases"/>
    <property type="match status" value="1"/>
</dbReference>
<protein>
    <submittedName>
        <fullName evidence="9">Mitochondrial Carrier (MC) Family</fullName>
    </submittedName>
</protein>
<dbReference type="GO" id="GO:0004862">
    <property type="term" value="F:cAMP-dependent protein kinase inhibitor activity"/>
    <property type="evidence" value="ECO:0007669"/>
    <property type="project" value="TreeGrafter"/>
</dbReference>
<dbReference type="Proteomes" id="UP000243217">
    <property type="component" value="Unassembled WGS sequence"/>
</dbReference>
<dbReference type="SUPFAM" id="SSF103506">
    <property type="entry name" value="Mitochondrial carrier"/>
    <property type="match status" value="1"/>
</dbReference>
<evidence type="ECO:0000313" key="10">
    <source>
        <dbReference type="Proteomes" id="UP000243217"/>
    </source>
</evidence>
<dbReference type="AlphaFoldDB" id="A0A1W0A7B9"/>
<dbReference type="SUPFAM" id="SSF51206">
    <property type="entry name" value="cAMP-binding domain-like"/>
    <property type="match status" value="2"/>
</dbReference>
<dbReference type="PRINTS" id="PR00926">
    <property type="entry name" value="MITOCARRIER"/>
</dbReference>
<name>A0A1W0A7B9_9STRA</name>
<dbReference type="InterPro" id="IPR018108">
    <property type="entry name" value="MCP_transmembrane"/>
</dbReference>
<dbReference type="Pfam" id="PF00153">
    <property type="entry name" value="Mito_carr"/>
    <property type="match status" value="2"/>
</dbReference>
<feature type="repeat" description="Solcar" evidence="6">
    <location>
        <begin position="757"/>
        <end position="842"/>
    </location>
</feature>
<dbReference type="Gene3D" id="2.60.120.10">
    <property type="entry name" value="Jelly Rolls"/>
    <property type="match status" value="2"/>
</dbReference>
<dbReference type="STRING" id="74557.A0A1W0A7B9"/>
<dbReference type="PROSITE" id="PS00888">
    <property type="entry name" value="CNMP_BINDING_1"/>
    <property type="match status" value="1"/>
</dbReference>
<feature type="domain" description="Cyclic nucleotide-binding" evidence="8">
    <location>
        <begin position="476"/>
        <end position="579"/>
    </location>
</feature>
<dbReference type="Gene3D" id="3.90.1720.10">
    <property type="entry name" value="endopeptidase domain like (from Nostoc punctiforme)"/>
    <property type="match status" value="1"/>
</dbReference>
<evidence type="ECO:0000313" key="9">
    <source>
        <dbReference type="EMBL" id="OQS06135.1"/>
    </source>
</evidence>
<keyword evidence="10" id="KW-1185">Reference proteome</keyword>
<keyword evidence="7" id="KW-0175">Coiled coil</keyword>
<dbReference type="InterPro" id="IPR018490">
    <property type="entry name" value="cNMP-bd_dom_sf"/>
</dbReference>
<dbReference type="SMART" id="SM00100">
    <property type="entry name" value="cNMP"/>
    <property type="match status" value="2"/>
</dbReference>
<feature type="coiled-coil region" evidence="7">
    <location>
        <begin position="159"/>
        <end position="211"/>
    </location>
</feature>
<dbReference type="InterPro" id="IPR038765">
    <property type="entry name" value="Papain-like_cys_pep_sf"/>
</dbReference>
<dbReference type="Gene3D" id="1.50.40.10">
    <property type="entry name" value="Mitochondrial carrier domain"/>
    <property type="match status" value="1"/>
</dbReference>
<dbReference type="EMBL" id="JNBS01000372">
    <property type="protein sequence ID" value="OQS06135.1"/>
    <property type="molecule type" value="Genomic_DNA"/>
</dbReference>
<dbReference type="PROSITE" id="PS50042">
    <property type="entry name" value="CNMP_BINDING_3"/>
    <property type="match status" value="2"/>
</dbReference>
<dbReference type="CDD" id="cd00038">
    <property type="entry name" value="CAP_ED"/>
    <property type="match status" value="2"/>
</dbReference>
<evidence type="ECO:0000256" key="4">
    <source>
        <dbReference type="ARBA" id="ARBA00022737"/>
    </source>
</evidence>
<evidence type="ECO:0000256" key="6">
    <source>
        <dbReference type="PROSITE-ProRule" id="PRU00282"/>
    </source>
</evidence>
<evidence type="ECO:0000256" key="5">
    <source>
        <dbReference type="ARBA" id="ARBA00023136"/>
    </source>
</evidence>
<comment type="caution">
    <text evidence="9">The sequence shown here is derived from an EMBL/GenBank/DDBJ whole genome shotgun (WGS) entry which is preliminary data.</text>
</comment>
<gene>
    <name evidence="9" type="ORF">THRCLA_01826</name>
</gene>
<dbReference type="GO" id="GO:0030552">
    <property type="term" value="F:cAMP binding"/>
    <property type="evidence" value="ECO:0007669"/>
    <property type="project" value="TreeGrafter"/>
</dbReference>
<evidence type="ECO:0000256" key="1">
    <source>
        <dbReference type="ARBA" id="ARBA00004141"/>
    </source>
</evidence>
<dbReference type="GO" id="GO:0034236">
    <property type="term" value="F:protein kinase A catalytic subunit binding"/>
    <property type="evidence" value="ECO:0007669"/>
    <property type="project" value="TreeGrafter"/>
</dbReference>
<dbReference type="InterPro" id="IPR050503">
    <property type="entry name" value="cAMP-dep_PK_reg_su-like"/>
</dbReference>
<evidence type="ECO:0000259" key="8">
    <source>
        <dbReference type="PROSITE" id="PS50042"/>
    </source>
</evidence>
<evidence type="ECO:0000256" key="3">
    <source>
        <dbReference type="ARBA" id="ARBA00022692"/>
    </source>
</evidence>
<keyword evidence="2" id="KW-0813">Transport</keyword>
<dbReference type="InterPro" id="IPR000595">
    <property type="entry name" value="cNMP-bd_dom"/>
</dbReference>